<accession>A0A6A6DLT2</accession>
<evidence type="ECO:0000313" key="2">
    <source>
        <dbReference type="Proteomes" id="UP000800200"/>
    </source>
</evidence>
<sequence length="76" mass="8208">MQTAFMGTRCAASYSWSWTITVVTTAPVALAWNLAEFLALGSNGRPSSSGADSAGFDHYRGVVGWWGIEYYEGEHG</sequence>
<dbReference type="EMBL" id="ML994657">
    <property type="protein sequence ID" value="KAF2180494.1"/>
    <property type="molecule type" value="Genomic_DNA"/>
</dbReference>
<keyword evidence="2" id="KW-1185">Reference proteome</keyword>
<gene>
    <name evidence="1" type="ORF">K469DRAFT_271989</name>
</gene>
<dbReference type="Proteomes" id="UP000800200">
    <property type="component" value="Unassembled WGS sequence"/>
</dbReference>
<organism evidence="1 2">
    <name type="scientific">Zopfia rhizophila CBS 207.26</name>
    <dbReference type="NCBI Taxonomy" id="1314779"/>
    <lineage>
        <taxon>Eukaryota</taxon>
        <taxon>Fungi</taxon>
        <taxon>Dikarya</taxon>
        <taxon>Ascomycota</taxon>
        <taxon>Pezizomycotina</taxon>
        <taxon>Dothideomycetes</taxon>
        <taxon>Dothideomycetes incertae sedis</taxon>
        <taxon>Zopfiaceae</taxon>
        <taxon>Zopfia</taxon>
    </lineage>
</organism>
<name>A0A6A6DLT2_9PEZI</name>
<dbReference type="AlphaFoldDB" id="A0A6A6DLT2"/>
<protein>
    <submittedName>
        <fullName evidence="1">Uncharacterized protein</fullName>
    </submittedName>
</protein>
<evidence type="ECO:0000313" key="1">
    <source>
        <dbReference type="EMBL" id="KAF2180494.1"/>
    </source>
</evidence>
<reference evidence="1" key="1">
    <citation type="journal article" date="2020" name="Stud. Mycol.">
        <title>101 Dothideomycetes genomes: a test case for predicting lifestyles and emergence of pathogens.</title>
        <authorList>
            <person name="Haridas S."/>
            <person name="Albert R."/>
            <person name="Binder M."/>
            <person name="Bloem J."/>
            <person name="Labutti K."/>
            <person name="Salamov A."/>
            <person name="Andreopoulos B."/>
            <person name="Baker S."/>
            <person name="Barry K."/>
            <person name="Bills G."/>
            <person name="Bluhm B."/>
            <person name="Cannon C."/>
            <person name="Castanera R."/>
            <person name="Culley D."/>
            <person name="Daum C."/>
            <person name="Ezra D."/>
            <person name="Gonzalez J."/>
            <person name="Henrissat B."/>
            <person name="Kuo A."/>
            <person name="Liang C."/>
            <person name="Lipzen A."/>
            <person name="Lutzoni F."/>
            <person name="Magnuson J."/>
            <person name="Mondo S."/>
            <person name="Nolan M."/>
            <person name="Ohm R."/>
            <person name="Pangilinan J."/>
            <person name="Park H.-J."/>
            <person name="Ramirez L."/>
            <person name="Alfaro M."/>
            <person name="Sun H."/>
            <person name="Tritt A."/>
            <person name="Yoshinaga Y."/>
            <person name="Zwiers L.-H."/>
            <person name="Turgeon B."/>
            <person name="Goodwin S."/>
            <person name="Spatafora J."/>
            <person name="Crous P."/>
            <person name="Grigoriev I."/>
        </authorList>
    </citation>
    <scope>NUCLEOTIDE SEQUENCE</scope>
    <source>
        <strain evidence="1">CBS 207.26</strain>
    </source>
</reference>
<proteinExistence type="predicted"/>